<evidence type="ECO:0000313" key="3">
    <source>
        <dbReference type="Proteomes" id="UP001589627"/>
    </source>
</evidence>
<accession>A0ABV5YJD2</accession>
<dbReference type="Pfam" id="PF03243">
    <property type="entry name" value="MerB"/>
    <property type="match status" value="1"/>
</dbReference>
<gene>
    <name evidence="2" type="primary">merB</name>
    <name evidence="2" type="ORF">ACFFNX_18370</name>
</gene>
<dbReference type="InterPro" id="IPR053717">
    <property type="entry name" value="MerB_lyase_sf"/>
</dbReference>
<dbReference type="EMBL" id="JBHLZP010000123">
    <property type="protein sequence ID" value="MFB9834152.1"/>
    <property type="molecule type" value="Genomic_DNA"/>
</dbReference>
<keyword evidence="3" id="KW-1185">Reference proteome</keyword>
<dbReference type="Gene3D" id="3.30.450.410">
    <property type="match status" value="1"/>
</dbReference>
<protein>
    <submittedName>
        <fullName evidence="2">Organomercurial lyase</fullName>
        <ecNumber evidence="2">4.99.1.2</ecNumber>
    </submittedName>
</protein>
<sequence length="226" mass="25030">MSAPDAWVIRDVVYRTFAAEGRAPSVAELARKTGLTPALAQQLLRTLADEHALVLAPDGDSVRMAHPFSAWPMAFVVTPCDGRDDRRWWGGCAWDSFGISAALDLDVRIDTACPACGTPLSLPAGPATPPPAELSVWFPKPADQWWDDVVGTCTMIRMFCDRGHVEDWSTAEKVTGGQTIDATTVWRLSRPWYGDRLRPDFAPHTRDHNQELLQECGLTGDFWRLP</sequence>
<evidence type="ECO:0000313" key="2">
    <source>
        <dbReference type="EMBL" id="MFB9834152.1"/>
    </source>
</evidence>
<dbReference type="GO" id="GO:0018836">
    <property type="term" value="F:alkylmercury lyase activity"/>
    <property type="evidence" value="ECO:0007669"/>
    <property type="project" value="UniProtKB-EC"/>
</dbReference>
<comment type="caution">
    <text evidence="2">The sequence shown here is derived from an EMBL/GenBank/DDBJ whole genome shotgun (WGS) entry which is preliminary data.</text>
</comment>
<keyword evidence="2" id="KW-0456">Lyase</keyword>
<dbReference type="RefSeq" id="WP_378203198.1">
    <property type="nucleotide sequence ID" value="NZ_JBHLZP010000123.1"/>
</dbReference>
<dbReference type="SUPFAM" id="SSF160387">
    <property type="entry name" value="NosL/MerB-like"/>
    <property type="match status" value="1"/>
</dbReference>
<proteinExistence type="predicted"/>
<dbReference type="InterPro" id="IPR005471">
    <property type="entry name" value="Tscrpt_reg_IclR_N"/>
</dbReference>
<dbReference type="InterPro" id="IPR004927">
    <property type="entry name" value="MerB"/>
</dbReference>
<evidence type="ECO:0000259" key="1">
    <source>
        <dbReference type="Pfam" id="PF09339"/>
    </source>
</evidence>
<dbReference type="EC" id="4.99.1.2" evidence="2"/>
<name>A0ABV5YJD2_9ACTN</name>
<feature type="domain" description="HTH iclR-type" evidence="1">
    <location>
        <begin position="15"/>
        <end position="50"/>
    </location>
</feature>
<reference evidence="2 3" key="1">
    <citation type="submission" date="2024-09" db="EMBL/GenBank/DDBJ databases">
        <authorList>
            <person name="Sun Q."/>
            <person name="Mori K."/>
        </authorList>
    </citation>
    <scope>NUCLEOTIDE SEQUENCE [LARGE SCALE GENOMIC DNA]</scope>
    <source>
        <strain evidence="2 3">TBRC 0563</strain>
    </source>
</reference>
<dbReference type="Pfam" id="PF09339">
    <property type="entry name" value="HTH_IclR"/>
    <property type="match status" value="1"/>
</dbReference>
<organism evidence="2 3">
    <name type="scientific">Actinoallomurus acaciae</name>
    <dbReference type="NCBI Taxonomy" id="502577"/>
    <lineage>
        <taxon>Bacteria</taxon>
        <taxon>Bacillati</taxon>
        <taxon>Actinomycetota</taxon>
        <taxon>Actinomycetes</taxon>
        <taxon>Streptosporangiales</taxon>
        <taxon>Thermomonosporaceae</taxon>
        <taxon>Actinoallomurus</taxon>
    </lineage>
</organism>
<dbReference type="Proteomes" id="UP001589627">
    <property type="component" value="Unassembled WGS sequence"/>
</dbReference>